<dbReference type="CDD" id="cd03886">
    <property type="entry name" value="M20_Acy1"/>
    <property type="match status" value="1"/>
</dbReference>
<dbReference type="PIRSF" id="PIRSF005962">
    <property type="entry name" value="Pept_M20D_amidohydro"/>
    <property type="match status" value="1"/>
</dbReference>
<keyword evidence="1" id="KW-0464">Manganese</keyword>
<dbReference type="GO" id="GO:0046872">
    <property type="term" value="F:metal ion binding"/>
    <property type="evidence" value="ECO:0007669"/>
    <property type="project" value="UniProtKB-KW"/>
</dbReference>
<reference evidence="3" key="2">
    <citation type="journal article" date="2021" name="PeerJ">
        <title>Extensive microbial diversity within the chicken gut microbiome revealed by metagenomics and culture.</title>
        <authorList>
            <person name="Gilroy R."/>
            <person name="Ravi A."/>
            <person name="Getino M."/>
            <person name="Pursley I."/>
            <person name="Horton D.L."/>
            <person name="Alikhan N.F."/>
            <person name="Baker D."/>
            <person name="Gharbi K."/>
            <person name="Hall N."/>
            <person name="Watson M."/>
            <person name="Adriaenssens E.M."/>
            <person name="Foster-Nyarko E."/>
            <person name="Jarju S."/>
            <person name="Secka A."/>
            <person name="Antonio M."/>
            <person name="Oren A."/>
            <person name="Chaudhuri R.R."/>
            <person name="La Ragione R."/>
            <person name="Hildebrand F."/>
            <person name="Pallen M.J."/>
        </authorList>
    </citation>
    <scope>NUCLEOTIDE SEQUENCE</scope>
    <source>
        <strain evidence="3">11300</strain>
    </source>
</reference>
<dbReference type="PANTHER" id="PTHR11014">
    <property type="entry name" value="PEPTIDASE M20 FAMILY MEMBER"/>
    <property type="match status" value="1"/>
</dbReference>
<evidence type="ECO:0000259" key="2">
    <source>
        <dbReference type="Pfam" id="PF07687"/>
    </source>
</evidence>
<feature type="binding site" evidence="1">
    <location>
        <position position="131"/>
    </location>
    <ligand>
        <name>Mn(2+)</name>
        <dbReference type="ChEBI" id="CHEBI:29035"/>
        <label>2</label>
    </ligand>
</feature>
<proteinExistence type="predicted"/>
<evidence type="ECO:0000313" key="4">
    <source>
        <dbReference type="Proteomes" id="UP000824091"/>
    </source>
</evidence>
<comment type="cofactor">
    <cofactor evidence="1">
        <name>Mn(2+)</name>
        <dbReference type="ChEBI" id="CHEBI:29035"/>
    </cofactor>
    <text evidence="1">The Mn(2+) ion enhances activity.</text>
</comment>
<feature type="binding site" evidence="1">
    <location>
        <position position="386"/>
    </location>
    <ligand>
        <name>Mn(2+)</name>
        <dbReference type="ChEBI" id="CHEBI:29035"/>
        <label>2</label>
    </ligand>
</feature>
<dbReference type="AlphaFoldDB" id="A0A9D1I3D8"/>
<keyword evidence="1" id="KW-0479">Metal-binding</keyword>
<dbReference type="Gene3D" id="3.40.630.10">
    <property type="entry name" value="Zn peptidases"/>
    <property type="match status" value="1"/>
</dbReference>
<dbReference type="Proteomes" id="UP000824091">
    <property type="component" value="Unassembled WGS sequence"/>
</dbReference>
<dbReference type="EMBL" id="DVMO01000066">
    <property type="protein sequence ID" value="HIU27631.1"/>
    <property type="molecule type" value="Genomic_DNA"/>
</dbReference>
<feature type="binding site" evidence="1">
    <location>
        <position position="129"/>
    </location>
    <ligand>
        <name>Mn(2+)</name>
        <dbReference type="ChEBI" id="CHEBI:29035"/>
        <label>2</label>
    </ligand>
</feature>
<dbReference type="GO" id="GO:0016787">
    <property type="term" value="F:hydrolase activity"/>
    <property type="evidence" value="ECO:0007669"/>
    <property type="project" value="InterPro"/>
</dbReference>
<dbReference type="NCBIfam" id="TIGR01891">
    <property type="entry name" value="amidohydrolases"/>
    <property type="match status" value="1"/>
</dbReference>
<dbReference type="Pfam" id="PF07687">
    <property type="entry name" value="M20_dimer"/>
    <property type="match status" value="1"/>
</dbReference>
<evidence type="ECO:0000313" key="3">
    <source>
        <dbReference type="EMBL" id="HIU27631.1"/>
    </source>
</evidence>
<accession>A0A9D1I3D8</accession>
<feature type="binding site" evidence="1">
    <location>
        <position position="191"/>
    </location>
    <ligand>
        <name>Mn(2+)</name>
        <dbReference type="ChEBI" id="CHEBI:29035"/>
        <label>2</label>
    </ligand>
</feature>
<feature type="binding site" evidence="1">
    <location>
        <position position="165"/>
    </location>
    <ligand>
        <name>Mn(2+)</name>
        <dbReference type="ChEBI" id="CHEBI:29035"/>
        <label>2</label>
    </ligand>
</feature>
<evidence type="ECO:0000256" key="1">
    <source>
        <dbReference type="PIRSR" id="PIRSR005962-1"/>
    </source>
</evidence>
<dbReference type="InterPro" id="IPR002933">
    <property type="entry name" value="Peptidase_M20"/>
</dbReference>
<dbReference type="PANTHER" id="PTHR11014:SF63">
    <property type="entry name" value="METALLOPEPTIDASE, PUTATIVE (AFU_ORTHOLOGUE AFUA_6G09600)-RELATED"/>
    <property type="match status" value="1"/>
</dbReference>
<protein>
    <submittedName>
        <fullName evidence="3">Amidohydrolase</fullName>
    </submittedName>
</protein>
<dbReference type="Pfam" id="PF01546">
    <property type="entry name" value="Peptidase_M20"/>
    <property type="match status" value="1"/>
</dbReference>
<reference evidence="3" key="1">
    <citation type="submission" date="2020-10" db="EMBL/GenBank/DDBJ databases">
        <authorList>
            <person name="Gilroy R."/>
        </authorList>
    </citation>
    <scope>NUCLEOTIDE SEQUENCE</scope>
    <source>
        <strain evidence="3">11300</strain>
    </source>
</reference>
<dbReference type="SUPFAM" id="SSF55031">
    <property type="entry name" value="Bacterial exopeptidase dimerisation domain"/>
    <property type="match status" value="1"/>
</dbReference>
<dbReference type="InterPro" id="IPR011650">
    <property type="entry name" value="Peptidase_M20_dimer"/>
</dbReference>
<dbReference type="InterPro" id="IPR017439">
    <property type="entry name" value="Amidohydrolase"/>
</dbReference>
<comment type="caution">
    <text evidence="3">The sequence shown here is derived from an EMBL/GenBank/DDBJ whole genome shotgun (WGS) entry which is preliminary data.</text>
</comment>
<name>A0A9D1I3D8_9FIRM</name>
<dbReference type="Gene3D" id="3.30.70.360">
    <property type="match status" value="1"/>
</dbReference>
<gene>
    <name evidence="3" type="ORF">IAD16_04580</name>
</gene>
<dbReference type="InterPro" id="IPR036264">
    <property type="entry name" value="Bact_exopeptidase_dim_dom"/>
</dbReference>
<organism evidence="3 4">
    <name type="scientific">Candidatus Fimisoma avicola</name>
    <dbReference type="NCBI Taxonomy" id="2840826"/>
    <lineage>
        <taxon>Bacteria</taxon>
        <taxon>Bacillati</taxon>
        <taxon>Bacillota</taxon>
        <taxon>Clostridia</taxon>
        <taxon>Eubacteriales</taxon>
        <taxon>Candidatus Fimisoma</taxon>
    </lineage>
</organism>
<sequence>MDKKLNEGAASLLAEAEKIENDIIKDRRHIHQHPEVGFYLPDTADYIRQRLGQMGIASRLVGGAVDRRTRDNFLAAGYEDMKVSTGVTATIGHGSPCILLRADMDALPMTETAGLVDFASATQGKAHMCGHDSHAAMLLGAAKLLKDREGELKGTVKLMFQPGEECGCGARLMTEAGVMEDPKVDAAFAIHVDPQTETGKVVYTSGIMSAAMDTFMVKIRGKGGHSSTPHLCIDPLFIANQLYTALNLLAGRETDPRQTVALTVGKAGGGTASNVIPDTAELAVGVRTFNAEVRQHMLRRVPEIIDCTIKMWRGEYEMVEFHTPSTYSDPDICDLLLPAVSGIVGEENVAEVACSAGTEDFGYFTEKAPGMLVYIGAGKPGSKPLHSPDMVLDEKAFKYGAAIYASCAVNWLEAHGK</sequence>
<dbReference type="SUPFAM" id="SSF53187">
    <property type="entry name" value="Zn-dependent exopeptidases"/>
    <property type="match status" value="1"/>
</dbReference>
<feature type="domain" description="Peptidase M20 dimerisation" evidence="2">
    <location>
        <begin position="214"/>
        <end position="302"/>
    </location>
</feature>